<comment type="caution">
    <text evidence="3">The sequence shown here is derived from an EMBL/GenBank/DDBJ whole genome shotgun (WGS) entry which is preliminary data.</text>
</comment>
<evidence type="ECO:0000313" key="4">
    <source>
        <dbReference type="Proteomes" id="UP000758603"/>
    </source>
</evidence>
<dbReference type="PANTHER" id="PTHR34154:SF10">
    <property type="entry name" value="ASL1-LIKE GLYCOSYL HYDROLASE CATALYTIC DOMAIN-CONTAINING PROTEIN"/>
    <property type="match status" value="1"/>
</dbReference>
<evidence type="ECO:0000313" key="3">
    <source>
        <dbReference type="EMBL" id="KAH6647923.1"/>
    </source>
</evidence>
<dbReference type="OrthoDB" id="43654at2759"/>
<dbReference type="EMBL" id="JAGPXC010000008">
    <property type="protein sequence ID" value="KAH6647923.1"/>
    <property type="molecule type" value="Genomic_DNA"/>
</dbReference>
<dbReference type="InterPro" id="IPR053183">
    <property type="entry name" value="ASL1"/>
</dbReference>
<dbReference type="GO" id="GO:0009277">
    <property type="term" value="C:fungal-type cell wall"/>
    <property type="evidence" value="ECO:0007669"/>
    <property type="project" value="TreeGrafter"/>
</dbReference>
<dbReference type="SUPFAM" id="SSF51445">
    <property type="entry name" value="(Trans)glycosidases"/>
    <property type="match status" value="1"/>
</dbReference>
<name>A0A9P8RQZ9_9PEZI</name>
<evidence type="ECO:0000259" key="2">
    <source>
        <dbReference type="Pfam" id="PF11790"/>
    </source>
</evidence>
<protein>
    <submittedName>
        <fullName evidence="3">Glycosyl hydrolase catalytic core-domain-containing protein</fullName>
    </submittedName>
</protein>
<dbReference type="GO" id="GO:0016787">
    <property type="term" value="F:hydrolase activity"/>
    <property type="evidence" value="ECO:0007669"/>
    <property type="project" value="UniProtKB-KW"/>
</dbReference>
<dbReference type="Gene3D" id="3.20.20.80">
    <property type="entry name" value="Glycosidases"/>
    <property type="match status" value="1"/>
</dbReference>
<feature type="signal peptide" evidence="1">
    <location>
        <begin position="1"/>
        <end position="23"/>
    </location>
</feature>
<feature type="domain" description="Asl1-like glycosyl hydrolase catalytic" evidence="2">
    <location>
        <begin position="46"/>
        <end position="254"/>
    </location>
</feature>
<organism evidence="3 4">
    <name type="scientific">Truncatella angustata</name>
    <dbReference type="NCBI Taxonomy" id="152316"/>
    <lineage>
        <taxon>Eukaryota</taxon>
        <taxon>Fungi</taxon>
        <taxon>Dikarya</taxon>
        <taxon>Ascomycota</taxon>
        <taxon>Pezizomycotina</taxon>
        <taxon>Sordariomycetes</taxon>
        <taxon>Xylariomycetidae</taxon>
        <taxon>Amphisphaeriales</taxon>
        <taxon>Sporocadaceae</taxon>
        <taxon>Truncatella</taxon>
    </lineage>
</organism>
<dbReference type="Proteomes" id="UP000758603">
    <property type="component" value="Unassembled WGS sequence"/>
</dbReference>
<keyword evidence="3" id="KW-0378">Hydrolase</keyword>
<gene>
    <name evidence="3" type="ORF">BKA67DRAFT_638726</name>
</gene>
<dbReference type="InterPro" id="IPR017853">
    <property type="entry name" value="GH"/>
</dbReference>
<reference evidence="3" key="1">
    <citation type="journal article" date="2021" name="Nat. Commun.">
        <title>Genetic determinants of endophytism in the Arabidopsis root mycobiome.</title>
        <authorList>
            <person name="Mesny F."/>
            <person name="Miyauchi S."/>
            <person name="Thiergart T."/>
            <person name="Pickel B."/>
            <person name="Atanasova L."/>
            <person name="Karlsson M."/>
            <person name="Huettel B."/>
            <person name="Barry K.W."/>
            <person name="Haridas S."/>
            <person name="Chen C."/>
            <person name="Bauer D."/>
            <person name="Andreopoulos W."/>
            <person name="Pangilinan J."/>
            <person name="LaButti K."/>
            <person name="Riley R."/>
            <person name="Lipzen A."/>
            <person name="Clum A."/>
            <person name="Drula E."/>
            <person name="Henrissat B."/>
            <person name="Kohler A."/>
            <person name="Grigoriev I.V."/>
            <person name="Martin F.M."/>
            <person name="Hacquard S."/>
        </authorList>
    </citation>
    <scope>NUCLEOTIDE SEQUENCE</scope>
    <source>
        <strain evidence="3">MPI-SDFR-AT-0073</strain>
    </source>
</reference>
<dbReference type="PANTHER" id="PTHR34154">
    <property type="entry name" value="ALKALI-SENSITIVE LINKAGE PROTEIN 1"/>
    <property type="match status" value="1"/>
</dbReference>
<dbReference type="InterPro" id="IPR024655">
    <property type="entry name" value="Asl1_glyco_hydro_catalytic"/>
</dbReference>
<dbReference type="GeneID" id="70134609"/>
<sequence>MSLSKLTNTLLLTSTFLSSLGQAAWPKRGLASNDDINISQFGGSYQGQPSQVNWQYNWDSTTSNKQSYAEYIPMLWGTSSDHTNQWSNNVNYWLSKGSGHILGFNEPERSDQAHLSTQDAANAFRQYLTPFKGRASIGAPAVSNDGYGWITDFMGKCQDCGIDFIPIHWYNDYTQFNDFKNWVTSICNLGKTVWITEFEAYGSIDQQSAFLKQAIPWLDNNSCVYRYAYFGAADPSKSLLMYDGPTLSPMGIQYTYTPYGGTPCGGVTC</sequence>
<dbReference type="GO" id="GO:0071966">
    <property type="term" value="P:fungal-type cell wall polysaccharide metabolic process"/>
    <property type="evidence" value="ECO:0007669"/>
    <property type="project" value="TreeGrafter"/>
</dbReference>
<proteinExistence type="predicted"/>
<evidence type="ECO:0000256" key="1">
    <source>
        <dbReference type="SAM" id="SignalP"/>
    </source>
</evidence>
<keyword evidence="4" id="KW-1185">Reference proteome</keyword>
<dbReference type="RefSeq" id="XP_045954435.1">
    <property type="nucleotide sequence ID" value="XM_046105718.1"/>
</dbReference>
<dbReference type="Pfam" id="PF11790">
    <property type="entry name" value="Glyco_hydro_cc"/>
    <property type="match status" value="1"/>
</dbReference>
<keyword evidence="1" id="KW-0732">Signal</keyword>
<feature type="chain" id="PRO_5040408341" evidence="1">
    <location>
        <begin position="24"/>
        <end position="269"/>
    </location>
</feature>
<dbReference type="AlphaFoldDB" id="A0A9P8RQZ9"/>
<accession>A0A9P8RQZ9</accession>